<organism evidence="1 2">
    <name type="scientific">Shouchella miscanthi</name>
    <dbReference type="NCBI Taxonomy" id="2598861"/>
    <lineage>
        <taxon>Bacteria</taxon>
        <taxon>Bacillati</taxon>
        <taxon>Bacillota</taxon>
        <taxon>Bacilli</taxon>
        <taxon>Bacillales</taxon>
        <taxon>Bacillaceae</taxon>
        <taxon>Shouchella</taxon>
    </lineage>
</organism>
<reference evidence="1 2" key="1">
    <citation type="submission" date="2023-03" db="EMBL/GenBank/DDBJ databases">
        <title>Bacillus Genome Sequencing.</title>
        <authorList>
            <person name="Dunlap C."/>
        </authorList>
    </citation>
    <scope>NUCLEOTIDE SEQUENCE [LARGE SCALE GENOMIC DNA]</scope>
    <source>
        <strain evidence="1 2">B-4107</strain>
    </source>
</reference>
<dbReference type="RefSeq" id="WP_328235980.1">
    <property type="nucleotide sequence ID" value="NZ_JAROAS010000001.1"/>
</dbReference>
<comment type="caution">
    <text evidence="1">The sequence shown here is derived from an EMBL/GenBank/DDBJ whole genome shotgun (WGS) entry which is preliminary data.</text>
</comment>
<dbReference type="InterPro" id="IPR031832">
    <property type="entry name" value="DUF4747"/>
</dbReference>
<evidence type="ECO:0000313" key="1">
    <source>
        <dbReference type="EMBL" id="MED4126738.1"/>
    </source>
</evidence>
<evidence type="ECO:0008006" key="3">
    <source>
        <dbReference type="Google" id="ProtNLM"/>
    </source>
</evidence>
<dbReference type="EMBL" id="JAROAS010000001">
    <property type="protein sequence ID" value="MED4126738.1"/>
    <property type="molecule type" value="Genomic_DNA"/>
</dbReference>
<dbReference type="Pfam" id="PF15931">
    <property type="entry name" value="DUF4747"/>
    <property type="match status" value="1"/>
</dbReference>
<evidence type="ECO:0000313" key="2">
    <source>
        <dbReference type="Proteomes" id="UP001341820"/>
    </source>
</evidence>
<name>A0ABU6NEW8_9BACI</name>
<keyword evidence="2" id="KW-1185">Reference proteome</keyword>
<protein>
    <recommendedName>
        <fullName evidence="3">DUF4747 domain-containing protein</fullName>
    </recommendedName>
</protein>
<sequence>MALLYFSKVNVNANIFDVYSEEIKIKDILDQLYFNISDEKEYAKREEKTFINDEGNFESIVNEELYNFSELEKVTLEGRKYITGKLIRRYPLHTEQWDIKKRESRKVTHSNNSTSIFFYFDISTEIISFTERQKFGFKQFNEAFQELLNIYMDSTGFEIFLLNDPFTIEERLRNAHKIYRLKSTIIPPNNNDSYLKELYDDEVSQMQESNVQKKTNIFEVHKKSVKGINIEADMVKRVVNSNVAIDKFARGYGTIEVDGEDEDGTKFSFNSEVHSPYKITIKESIRSNKKKLIEKANKAIDAFMTR</sequence>
<gene>
    <name evidence="1" type="ORF">P5F74_01145</name>
</gene>
<dbReference type="Proteomes" id="UP001341820">
    <property type="component" value="Unassembled WGS sequence"/>
</dbReference>
<accession>A0ABU6NEW8</accession>
<proteinExistence type="predicted"/>